<protein>
    <submittedName>
        <fullName evidence="1">Uncharacterized protein</fullName>
    </submittedName>
</protein>
<accession>A0ACD4PGQ6</accession>
<evidence type="ECO:0000313" key="2">
    <source>
        <dbReference type="Proteomes" id="UP001213039"/>
    </source>
</evidence>
<dbReference type="EMBL" id="CP114370">
    <property type="protein sequence ID" value="WBP83812.1"/>
    <property type="molecule type" value="Genomic_DNA"/>
</dbReference>
<organism evidence="1 2">
    <name type="scientific">Mycoplasmopsis edwardii</name>
    <dbReference type="NCBI Taxonomy" id="53558"/>
    <lineage>
        <taxon>Bacteria</taxon>
        <taxon>Bacillati</taxon>
        <taxon>Mycoplasmatota</taxon>
        <taxon>Mycoplasmoidales</taxon>
        <taxon>Metamycoplasmataceae</taxon>
        <taxon>Mycoplasmopsis</taxon>
    </lineage>
</organism>
<proteinExistence type="predicted"/>
<keyword evidence="2" id="KW-1185">Reference proteome</keyword>
<evidence type="ECO:0000313" key="1">
    <source>
        <dbReference type="EMBL" id="WBP83812.1"/>
    </source>
</evidence>
<reference evidence="1" key="1">
    <citation type="submission" date="2022-12" db="EMBL/GenBank/DDBJ databases">
        <authorList>
            <consortium name="Asia Pacific Centre for Animal Health"/>
            <person name="Klose S.M."/>
            <person name="Legione A.R."/>
            <person name="Monotti I."/>
            <person name="Bushell R."/>
            <person name="Marenda M.S."/>
            <person name="Sugiyama T."/>
            <person name="Browning G.F."/>
            <person name="Vaz P.K."/>
        </authorList>
    </citation>
    <scope>NUCLEOTIDE SEQUENCE</scope>
    <source>
        <strain evidence="1">Felid995</strain>
    </source>
</reference>
<gene>
    <name evidence="1" type="ORF">Me_995_000432</name>
</gene>
<name>A0ACD4PGQ6_9BACT</name>
<sequence length="618" mass="69959">MKNKFKIISSLLALSALPIASLSCSPNEKQQKQISYPTTEAVDNEIVFTAAQSGVYPLMIALKQIIPLYNQTMNGHKDYVPVKLVTQNENNASSELELGVQQANYIKENSKNVANIILGNQGTAYLVNQYDKLLNVSSVIKSQDFLDKVLNTHTKLVGEDVNSKKIFNLPFNITDIDALSINLDLLAKLFEILETANAKIDKSSKLYQKVQASRNQGNEIPTDSIIHFVKVKENNKLSQLTINDQTFENILDLMNFSKVLLDNLEIDRTKVNAEKYPTRDLAIFSVDYQQDTFFKVLNNKLKGKKLWTLKDSENPYDLSEINYHISSDKDIQKVFVETLDEFIAQNKKLVENKSVLYNVKYENNKNEWASWEIREYRTVFAFAAAVGYEQSIKSPTSVAFFAGGSEEKAAHFATADDVFLQPQLTKNNAADTYTSYYEGGSSLIPVSVDNNGKEDKGTILFLDWLYNGEVEYDGEKIKVRDLLTKTSSYILPLKEKLTTASENWFDTEINKLSAKINHEKALLRNEENPKTQGQLKKSIAKHTTEINYLKAGKVSYQSLKTFVKKEDQDFSYLPIDAKSSKIIKLIKDALEQSTLKENEIKNSGQSVLNNILNIINEK</sequence>
<dbReference type="Proteomes" id="UP001213039">
    <property type="component" value="Chromosome"/>
</dbReference>